<evidence type="ECO:0000313" key="12">
    <source>
        <dbReference type="EMBL" id="EDO38871.1"/>
    </source>
</evidence>
<name>A7SBN1_NEMVE</name>
<comment type="subcellular location">
    <subcellularLocation>
        <location evidence="1">Secreted</location>
    </subcellularLocation>
</comment>
<dbReference type="Pfam" id="PF00089">
    <property type="entry name" value="Trypsin"/>
    <property type="match status" value="1"/>
</dbReference>
<dbReference type="FunFam" id="2.40.10.10:FF:000146">
    <property type="entry name" value="Serine protease 53"/>
    <property type="match status" value="1"/>
</dbReference>
<dbReference type="OMA" id="SEQFFIT"/>
<sequence length="244" mass="26628">MKLLCLLAVLLCGSLAEGARIVGGEEAVPNSWPWQLSLRGPYSHKCGATLITPEWAVTSAHCVGAHNIRNDGKELYVARVIRHEKYKRLRHDIALLRLARPLAVDKKVSTACLPQQGDRANPGLKCYITGWGRYHSTITNPAKSLRQSLVPLVDHVTCKRGLKEFYLDEETMMCVGGAGSSACNGDSGGPLVCEEGGKWVLRGVASWVATSQCPVNNYSVYARVSSDVDWIQDKIAGKIQLDVL</sequence>
<reference evidence="12 13" key="1">
    <citation type="journal article" date="2007" name="Science">
        <title>Sea anemone genome reveals ancestral eumetazoan gene repertoire and genomic organization.</title>
        <authorList>
            <person name="Putnam N.H."/>
            <person name="Srivastava M."/>
            <person name="Hellsten U."/>
            <person name="Dirks B."/>
            <person name="Chapman J."/>
            <person name="Salamov A."/>
            <person name="Terry A."/>
            <person name="Shapiro H."/>
            <person name="Lindquist E."/>
            <person name="Kapitonov V.V."/>
            <person name="Jurka J."/>
            <person name="Genikhovich G."/>
            <person name="Grigoriev I.V."/>
            <person name="Lucas S.M."/>
            <person name="Steele R.E."/>
            <person name="Finnerty J.R."/>
            <person name="Technau U."/>
            <person name="Martindale M.Q."/>
            <person name="Rokhsar D.S."/>
        </authorList>
    </citation>
    <scope>NUCLEOTIDE SEQUENCE [LARGE SCALE GENOMIC DNA]</scope>
    <source>
        <strain evidence="13">CH2 X CH6</strain>
    </source>
</reference>
<dbReference type="PhylomeDB" id="A7SBN1"/>
<dbReference type="PANTHER" id="PTHR24256">
    <property type="entry name" value="TRYPTASE-RELATED"/>
    <property type="match status" value="1"/>
</dbReference>
<protein>
    <recommendedName>
        <fullName evidence="11">Peptidase S1 domain-containing protein</fullName>
    </recommendedName>
</protein>
<dbReference type="CDD" id="cd00190">
    <property type="entry name" value="Tryp_SPc"/>
    <property type="match status" value="1"/>
</dbReference>
<keyword evidence="7" id="KW-0865">Zymogen</keyword>
<proteinExistence type="inferred from homology"/>
<dbReference type="PRINTS" id="PR00722">
    <property type="entry name" value="CHYMOTRYPSIN"/>
</dbReference>
<dbReference type="InterPro" id="IPR033116">
    <property type="entry name" value="TRYPSIN_SER"/>
</dbReference>
<evidence type="ECO:0000256" key="1">
    <source>
        <dbReference type="ARBA" id="ARBA00004613"/>
    </source>
</evidence>
<keyword evidence="3" id="KW-0645">Protease</keyword>
<accession>A7SBN1</accession>
<evidence type="ECO:0000256" key="2">
    <source>
        <dbReference type="ARBA" id="ARBA00022525"/>
    </source>
</evidence>
<dbReference type="InterPro" id="IPR051487">
    <property type="entry name" value="Ser/Thr_Proteases_Immune/Dev"/>
</dbReference>
<dbReference type="InterPro" id="IPR001254">
    <property type="entry name" value="Trypsin_dom"/>
</dbReference>
<feature type="domain" description="Peptidase S1" evidence="11">
    <location>
        <begin position="21"/>
        <end position="236"/>
    </location>
</feature>
<dbReference type="HOGENOM" id="CLU_006842_0_4_1"/>
<dbReference type="Gene3D" id="2.40.10.10">
    <property type="entry name" value="Trypsin-like serine proteases"/>
    <property type="match status" value="1"/>
</dbReference>
<feature type="chain" id="PRO_5002715168" description="Peptidase S1 domain-containing protein" evidence="10">
    <location>
        <begin position="19"/>
        <end position="244"/>
    </location>
</feature>
<organism evidence="12 13">
    <name type="scientific">Nematostella vectensis</name>
    <name type="common">Starlet sea anemone</name>
    <dbReference type="NCBI Taxonomy" id="45351"/>
    <lineage>
        <taxon>Eukaryota</taxon>
        <taxon>Metazoa</taxon>
        <taxon>Cnidaria</taxon>
        <taxon>Anthozoa</taxon>
        <taxon>Hexacorallia</taxon>
        <taxon>Actiniaria</taxon>
        <taxon>Edwardsiidae</taxon>
        <taxon>Nematostella</taxon>
    </lineage>
</organism>
<evidence type="ECO:0000256" key="4">
    <source>
        <dbReference type="ARBA" id="ARBA00022729"/>
    </source>
</evidence>
<dbReference type="SUPFAM" id="SSF50494">
    <property type="entry name" value="Trypsin-like serine proteases"/>
    <property type="match status" value="1"/>
</dbReference>
<dbReference type="eggNOG" id="KOG3627">
    <property type="taxonomic scope" value="Eukaryota"/>
</dbReference>
<evidence type="ECO:0000313" key="13">
    <source>
        <dbReference type="Proteomes" id="UP000001593"/>
    </source>
</evidence>
<gene>
    <name evidence="12" type="ORF">NEMVEDRAFT_v1g209768</name>
</gene>
<evidence type="ECO:0000256" key="6">
    <source>
        <dbReference type="ARBA" id="ARBA00022825"/>
    </source>
</evidence>
<dbReference type="SMART" id="SM00020">
    <property type="entry name" value="Tryp_SPc"/>
    <property type="match status" value="1"/>
</dbReference>
<evidence type="ECO:0000256" key="3">
    <source>
        <dbReference type="ARBA" id="ARBA00022670"/>
    </source>
</evidence>
<keyword evidence="8" id="KW-1015">Disulfide bond</keyword>
<dbReference type="Proteomes" id="UP000001593">
    <property type="component" value="Unassembled WGS sequence"/>
</dbReference>
<evidence type="ECO:0000256" key="10">
    <source>
        <dbReference type="SAM" id="SignalP"/>
    </source>
</evidence>
<dbReference type="PROSITE" id="PS50240">
    <property type="entry name" value="TRYPSIN_DOM"/>
    <property type="match status" value="1"/>
</dbReference>
<keyword evidence="4 10" id="KW-0732">Signal</keyword>
<dbReference type="EMBL" id="DS469617">
    <property type="protein sequence ID" value="EDO38871.1"/>
    <property type="molecule type" value="Genomic_DNA"/>
</dbReference>
<evidence type="ECO:0000256" key="7">
    <source>
        <dbReference type="ARBA" id="ARBA00023145"/>
    </source>
</evidence>
<dbReference type="PROSITE" id="PS00135">
    <property type="entry name" value="TRYPSIN_SER"/>
    <property type="match status" value="1"/>
</dbReference>
<keyword evidence="6" id="KW-0720">Serine protease</keyword>
<dbReference type="InterPro" id="IPR043504">
    <property type="entry name" value="Peptidase_S1_PA_chymotrypsin"/>
</dbReference>
<evidence type="ECO:0000256" key="8">
    <source>
        <dbReference type="ARBA" id="ARBA00023157"/>
    </source>
</evidence>
<dbReference type="InterPro" id="IPR001314">
    <property type="entry name" value="Peptidase_S1A"/>
</dbReference>
<dbReference type="AlphaFoldDB" id="A7SBN1"/>
<feature type="signal peptide" evidence="10">
    <location>
        <begin position="1"/>
        <end position="18"/>
    </location>
</feature>
<keyword evidence="5" id="KW-0378">Hydrolase</keyword>
<dbReference type="GO" id="GO:0004252">
    <property type="term" value="F:serine-type endopeptidase activity"/>
    <property type="evidence" value="ECO:0000318"/>
    <property type="project" value="GO_Central"/>
</dbReference>
<dbReference type="InParanoid" id="A7SBN1"/>
<comment type="similarity">
    <text evidence="9">Belongs to the peptidase S1 family. CLIP subfamily.</text>
</comment>
<keyword evidence="13" id="KW-1185">Reference proteome</keyword>
<dbReference type="STRING" id="45351.A7SBN1"/>
<dbReference type="InterPro" id="IPR009003">
    <property type="entry name" value="Peptidase_S1_PA"/>
</dbReference>
<dbReference type="MEROPS" id="S01.001"/>
<keyword evidence="2" id="KW-0964">Secreted</keyword>
<dbReference type="GO" id="GO:0006508">
    <property type="term" value="P:proteolysis"/>
    <property type="evidence" value="ECO:0000318"/>
    <property type="project" value="GO_Central"/>
</dbReference>
<evidence type="ECO:0000256" key="5">
    <source>
        <dbReference type="ARBA" id="ARBA00022801"/>
    </source>
</evidence>
<evidence type="ECO:0000259" key="11">
    <source>
        <dbReference type="PROSITE" id="PS50240"/>
    </source>
</evidence>
<dbReference type="GO" id="GO:0005576">
    <property type="term" value="C:extracellular region"/>
    <property type="evidence" value="ECO:0007669"/>
    <property type="project" value="UniProtKB-SubCell"/>
</dbReference>
<evidence type="ECO:0000256" key="9">
    <source>
        <dbReference type="ARBA" id="ARBA00024195"/>
    </source>
</evidence>